<evidence type="ECO:0000313" key="3">
    <source>
        <dbReference type="EMBL" id="KAB7728160.1"/>
    </source>
</evidence>
<dbReference type="EMBL" id="WELI01000009">
    <property type="protein sequence ID" value="KAB7728160.1"/>
    <property type="molecule type" value="Genomic_DNA"/>
</dbReference>
<comment type="caution">
    <text evidence="3">The sequence shown here is derived from an EMBL/GenBank/DDBJ whole genome shotgun (WGS) entry which is preliminary data.</text>
</comment>
<evidence type="ECO:0000313" key="4">
    <source>
        <dbReference type="Proteomes" id="UP000488299"/>
    </source>
</evidence>
<evidence type="ECO:0000259" key="2">
    <source>
        <dbReference type="Pfam" id="PF14730"/>
    </source>
</evidence>
<feature type="signal peptide" evidence="1">
    <location>
        <begin position="1"/>
        <end position="17"/>
    </location>
</feature>
<organism evidence="3 4">
    <name type="scientific">Rudanella paleaurantiibacter</name>
    <dbReference type="NCBI Taxonomy" id="2614655"/>
    <lineage>
        <taxon>Bacteria</taxon>
        <taxon>Pseudomonadati</taxon>
        <taxon>Bacteroidota</taxon>
        <taxon>Cytophagia</taxon>
        <taxon>Cytophagales</taxon>
        <taxon>Cytophagaceae</taxon>
        <taxon>Rudanella</taxon>
    </lineage>
</organism>
<feature type="domain" description="DUF4468" evidence="2">
    <location>
        <begin position="30"/>
        <end position="125"/>
    </location>
</feature>
<sequence length="210" mass="23691">MYRLLLCVFLLVGTVHAQNLPTDESGNVRFQRVVELGDTSQTSKVLATKARSWVVRAFKSANDVIQQYEPADGILIAKGNSNLSYTITYRSMGMTSAAPVNQRLYFMLTIETKAGRYRATIDQLTVKSPATAYTPEMEAPIKAEATTEEQAYEQMRAVKTPMFGDKAKRTWAKQTVENQERLRSLVVSTCEGLLSDLETFMRQKSDKKDW</sequence>
<dbReference type="Pfam" id="PF14730">
    <property type="entry name" value="DUF4468"/>
    <property type="match status" value="1"/>
</dbReference>
<dbReference type="InterPro" id="IPR027823">
    <property type="entry name" value="DUF4468"/>
</dbReference>
<keyword evidence="1" id="KW-0732">Signal</keyword>
<dbReference type="RefSeq" id="WP_152126106.1">
    <property type="nucleotide sequence ID" value="NZ_WELI01000009.1"/>
</dbReference>
<name>A0A7J5TVH9_9BACT</name>
<gene>
    <name evidence="3" type="ORF">F5984_20660</name>
</gene>
<evidence type="ECO:0000256" key="1">
    <source>
        <dbReference type="SAM" id="SignalP"/>
    </source>
</evidence>
<keyword evidence="4" id="KW-1185">Reference proteome</keyword>
<feature type="chain" id="PRO_5029570024" evidence="1">
    <location>
        <begin position="18"/>
        <end position="210"/>
    </location>
</feature>
<dbReference type="Proteomes" id="UP000488299">
    <property type="component" value="Unassembled WGS sequence"/>
</dbReference>
<accession>A0A7J5TVH9</accession>
<proteinExistence type="predicted"/>
<reference evidence="3 4" key="1">
    <citation type="submission" date="2019-10" db="EMBL/GenBank/DDBJ databases">
        <title>Rudanella paleaurantiibacter sp. nov., isolated from sludge.</title>
        <authorList>
            <person name="Xu S.Q."/>
        </authorList>
    </citation>
    <scope>NUCLEOTIDE SEQUENCE [LARGE SCALE GENOMIC DNA]</scope>
    <source>
        <strain evidence="3 4">HX-22-17</strain>
    </source>
</reference>
<protein>
    <submittedName>
        <fullName evidence="3">DUF4468 domain-containing protein</fullName>
    </submittedName>
</protein>
<dbReference type="Gene3D" id="3.30.530.80">
    <property type="match status" value="1"/>
</dbReference>
<dbReference type="AlphaFoldDB" id="A0A7J5TVH9"/>